<reference evidence="3" key="1">
    <citation type="submission" date="2017-11" db="EMBL/GenBank/DDBJ databases">
        <authorList>
            <person name="Watanabe M."/>
            <person name="Kojima H."/>
        </authorList>
    </citation>
    <scope>NUCLEOTIDE SEQUENCE [LARGE SCALE GENOMIC DNA]</scope>
    <source>
        <strain evidence="3">Tokyo 01</strain>
    </source>
</reference>
<dbReference type="OrthoDB" id="5418607at2"/>
<accession>A0A401FZY5</accession>
<name>A0A401FZY5_9BACT</name>
<evidence type="ECO:0000313" key="2">
    <source>
        <dbReference type="EMBL" id="GBC62534.1"/>
    </source>
</evidence>
<gene>
    <name evidence="2" type="ORF">DENIS_3506</name>
</gene>
<organism evidence="2 3">
    <name type="scientific">Desulfonema ishimotonii</name>
    <dbReference type="NCBI Taxonomy" id="45657"/>
    <lineage>
        <taxon>Bacteria</taxon>
        <taxon>Pseudomonadati</taxon>
        <taxon>Thermodesulfobacteriota</taxon>
        <taxon>Desulfobacteria</taxon>
        <taxon>Desulfobacterales</taxon>
        <taxon>Desulfococcaceae</taxon>
        <taxon>Desulfonema</taxon>
    </lineage>
</organism>
<keyword evidence="1" id="KW-1133">Transmembrane helix</keyword>
<evidence type="ECO:0008006" key="4">
    <source>
        <dbReference type="Google" id="ProtNLM"/>
    </source>
</evidence>
<keyword evidence="1" id="KW-0812">Transmembrane</keyword>
<dbReference type="AlphaFoldDB" id="A0A401FZY5"/>
<keyword evidence="1" id="KW-0472">Membrane</keyword>
<evidence type="ECO:0000313" key="3">
    <source>
        <dbReference type="Proteomes" id="UP000288096"/>
    </source>
</evidence>
<sequence length="139" mass="15682">MTGLEAINAHNGWSIAVLGISIVFTGLTLLSATISQLYKILEMWENRDEYFKRKREALEKAQQAPAVCVVLPGNIKESARQFRLLINHMGEPFALPKLLDYARRCGLERPHSSLNDLILSKAIVPDAEGYYSWNKNVSH</sequence>
<dbReference type="Proteomes" id="UP000288096">
    <property type="component" value="Unassembled WGS sequence"/>
</dbReference>
<reference evidence="3" key="2">
    <citation type="submission" date="2019-01" db="EMBL/GenBank/DDBJ databases">
        <title>Genome sequence of Desulfonema ishimotonii strain Tokyo 01.</title>
        <authorList>
            <person name="Fukui M."/>
        </authorList>
    </citation>
    <scope>NUCLEOTIDE SEQUENCE [LARGE SCALE GENOMIC DNA]</scope>
    <source>
        <strain evidence="3">Tokyo 01</strain>
    </source>
</reference>
<proteinExistence type="predicted"/>
<keyword evidence="3" id="KW-1185">Reference proteome</keyword>
<comment type="caution">
    <text evidence="2">The sequence shown here is derived from an EMBL/GenBank/DDBJ whole genome shotgun (WGS) entry which is preliminary data.</text>
</comment>
<evidence type="ECO:0000256" key="1">
    <source>
        <dbReference type="SAM" id="Phobius"/>
    </source>
</evidence>
<protein>
    <recommendedName>
        <fullName evidence="4">Oxaloacetate decarboxylase, gamma chain</fullName>
    </recommendedName>
</protein>
<dbReference type="RefSeq" id="WP_124329700.1">
    <property type="nucleotide sequence ID" value="NZ_BEXT01000001.1"/>
</dbReference>
<feature type="transmembrane region" description="Helical" evidence="1">
    <location>
        <begin position="12"/>
        <end position="34"/>
    </location>
</feature>
<dbReference type="EMBL" id="BEXT01000001">
    <property type="protein sequence ID" value="GBC62534.1"/>
    <property type="molecule type" value="Genomic_DNA"/>
</dbReference>